<dbReference type="EMBL" id="PKLZ01000001">
    <property type="protein sequence ID" value="PLW83842.1"/>
    <property type="molecule type" value="Genomic_DNA"/>
</dbReference>
<keyword evidence="3" id="KW-1185">Reference proteome</keyword>
<dbReference type="AlphaFoldDB" id="A0A2N5Y627"/>
<dbReference type="RefSeq" id="WP_101519478.1">
    <property type="nucleotide sequence ID" value="NZ_PKLZ01000001.1"/>
</dbReference>
<proteinExistence type="predicted"/>
<evidence type="ECO:0000313" key="2">
    <source>
        <dbReference type="EMBL" id="PLW83842.1"/>
    </source>
</evidence>
<dbReference type="GO" id="GO:0008757">
    <property type="term" value="F:S-adenosylmethionine-dependent methyltransferase activity"/>
    <property type="evidence" value="ECO:0007669"/>
    <property type="project" value="InterPro"/>
</dbReference>
<dbReference type="PANTHER" id="PTHR42912:SF80">
    <property type="entry name" value="METHYLTRANSFERASE DOMAIN-CONTAINING PROTEIN"/>
    <property type="match status" value="1"/>
</dbReference>
<dbReference type="SUPFAM" id="SSF53335">
    <property type="entry name" value="S-adenosyl-L-methionine-dependent methyltransferases"/>
    <property type="match status" value="1"/>
</dbReference>
<accession>A0A2N5Y627</accession>
<keyword evidence="2" id="KW-0808">Transferase</keyword>
<dbReference type="Proteomes" id="UP000234845">
    <property type="component" value="Unassembled WGS sequence"/>
</dbReference>
<dbReference type="InterPro" id="IPR050508">
    <property type="entry name" value="Methyltransf_Superfamily"/>
</dbReference>
<dbReference type="InterPro" id="IPR029063">
    <property type="entry name" value="SAM-dependent_MTases_sf"/>
</dbReference>
<dbReference type="InterPro" id="IPR013216">
    <property type="entry name" value="Methyltransf_11"/>
</dbReference>
<name>A0A2N5Y627_9GAMM</name>
<dbReference type="Gene3D" id="3.40.50.150">
    <property type="entry name" value="Vaccinia Virus protein VP39"/>
    <property type="match status" value="1"/>
</dbReference>
<sequence>MAKTAAFEKHPERYESWFDRHKEAYISELLALRPFVPLTGRGLEVGVGTGRFAAPLGIQVGIDPSPAMLAVARKRGIEADEGVAEALPYPDDSFDHVLVVTTLCFVDSPATMFTQIRRVLKPGGIFVIGFIDRDSAMGLDYEARQSDSTFYQEATFYSADQVENFLMDASFSLHARVQTLSQPLALIKEVEPLRLGYGVCGFAVIEAINEKPGP</sequence>
<dbReference type="Pfam" id="PF08241">
    <property type="entry name" value="Methyltransf_11"/>
    <property type="match status" value="1"/>
</dbReference>
<gene>
    <name evidence="2" type="ORF">CWI75_00295</name>
</gene>
<comment type="caution">
    <text evidence="2">The sequence shown here is derived from an EMBL/GenBank/DDBJ whole genome shotgun (WGS) entry which is preliminary data.</text>
</comment>
<protein>
    <submittedName>
        <fullName evidence="2">SAM-dependent methyltransferase</fullName>
    </submittedName>
</protein>
<dbReference type="OrthoDB" id="9808140at2"/>
<evidence type="ECO:0000259" key="1">
    <source>
        <dbReference type="Pfam" id="PF08241"/>
    </source>
</evidence>
<feature type="domain" description="Methyltransferase type 11" evidence="1">
    <location>
        <begin position="43"/>
        <end position="128"/>
    </location>
</feature>
<keyword evidence="2" id="KW-0489">Methyltransferase</keyword>
<reference evidence="3" key="1">
    <citation type="submission" date="2017-11" db="EMBL/GenBank/DDBJ databases">
        <title>The draft genome sequence of Chromatocurvus sp. F02.</title>
        <authorList>
            <person name="Du Z.-J."/>
            <person name="Chang Y.-Q."/>
        </authorList>
    </citation>
    <scope>NUCLEOTIDE SEQUENCE [LARGE SCALE GENOMIC DNA]</scope>
    <source>
        <strain evidence="3">F02</strain>
    </source>
</reference>
<dbReference type="GO" id="GO:0032259">
    <property type="term" value="P:methylation"/>
    <property type="evidence" value="ECO:0007669"/>
    <property type="project" value="UniProtKB-KW"/>
</dbReference>
<organism evidence="2 3">
    <name type="scientific">Kineobactrum sediminis</name>
    <dbReference type="NCBI Taxonomy" id="1905677"/>
    <lineage>
        <taxon>Bacteria</taxon>
        <taxon>Pseudomonadati</taxon>
        <taxon>Pseudomonadota</taxon>
        <taxon>Gammaproteobacteria</taxon>
        <taxon>Cellvibrionales</taxon>
        <taxon>Halieaceae</taxon>
        <taxon>Kineobactrum</taxon>
    </lineage>
</organism>
<evidence type="ECO:0000313" key="3">
    <source>
        <dbReference type="Proteomes" id="UP000234845"/>
    </source>
</evidence>
<dbReference type="CDD" id="cd02440">
    <property type="entry name" value="AdoMet_MTases"/>
    <property type="match status" value="1"/>
</dbReference>
<dbReference type="PANTHER" id="PTHR42912">
    <property type="entry name" value="METHYLTRANSFERASE"/>
    <property type="match status" value="1"/>
</dbReference>